<evidence type="ECO:0000313" key="4">
    <source>
        <dbReference type="Proteomes" id="UP000609346"/>
    </source>
</evidence>
<dbReference type="EMBL" id="JACXZA010000009">
    <property type="protein sequence ID" value="MBD3922520.1"/>
    <property type="molecule type" value="Genomic_DNA"/>
</dbReference>
<organism evidence="3 4">
    <name type="scientific">Paenibacillus terricola</name>
    <dbReference type="NCBI Taxonomy" id="2763503"/>
    <lineage>
        <taxon>Bacteria</taxon>
        <taxon>Bacillati</taxon>
        <taxon>Bacillota</taxon>
        <taxon>Bacilli</taxon>
        <taxon>Bacillales</taxon>
        <taxon>Paenibacillaceae</taxon>
        <taxon>Paenibacillus</taxon>
    </lineage>
</organism>
<dbReference type="Pfam" id="PF02567">
    <property type="entry name" value="PhzC-PhzF"/>
    <property type="match status" value="1"/>
</dbReference>
<evidence type="ECO:0000256" key="2">
    <source>
        <dbReference type="ARBA" id="ARBA00023235"/>
    </source>
</evidence>
<proteinExistence type="inferred from homology"/>
<evidence type="ECO:0000256" key="1">
    <source>
        <dbReference type="ARBA" id="ARBA00008270"/>
    </source>
</evidence>
<keyword evidence="4" id="KW-1185">Reference proteome</keyword>
<dbReference type="PIRSF" id="PIRSF016184">
    <property type="entry name" value="PhzC_PhzF"/>
    <property type="match status" value="1"/>
</dbReference>
<dbReference type="Proteomes" id="UP000609346">
    <property type="component" value="Unassembled WGS sequence"/>
</dbReference>
<dbReference type="PANTHER" id="PTHR13774:SF17">
    <property type="entry name" value="PHENAZINE BIOSYNTHESIS-LIKE DOMAIN-CONTAINING PROTEIN"/>
    <property type="match status" value="1"/>
</dbReference>
<dbReference type="SUPFAM" id="SSF54506">
    <property type="entry name" value="Diaminopimelate epimerase-like"/>
    <property type="match status" value="1"/>
</dbReference>
<protein>
    <submittedName>
        <fullName evidence="3">PhzF family phenazine biosynthesis isomerase</fullName>
    </submittedName>
</protein>
<comment type="caution">
    <text evidence="3">The sequence shown here is derived from an EMBL/GenBank/DDBJ whole genome shotgun (WGS) entry which is preliminary data.</text>
</comment>
<evidence type="ECO:0000313" key="3">
    <source>
        <dbReference type="EMBL" id="MBD3922520.1"/>
    </source>
</evidence>
<reference evidence="3 4" key="1">
    <citation type="submission" date="2020-09" db="EMBL/GenBank/DDBJ databases">
        <title>Paenibacillus sp. strain PR3 16S rRNA gene Genome sequencing and assembly.</title>
        <authorList>
            <person name="Kim J."/>
        </authorList>
    </citation>
    <scope>NUCLEOTIDE SEQUENCE [LARGE SCALE GENOMIC DNA]</scope>
    <source>
        <strain evidence="3 4">PR3</strain>
    </source>
</reference>
<dbReference type="GO" id="GO:0016853">
    <property type="term" value="F:isomerase activity"/>
    <property type="evidence" value="ECO:0007669"/>
    <property type="project" value="UniProtKB-KW"/>
</dbReference>
<dbReference type="NCBIfam" id="TIGR00654">
    <property type="entry name" value="PhzF_family"/>
    <property type="match status" value="1"/>
</dbReference>
<dbReference type="RefSeq" id="WP_191206817.1">
    <property type="nucleotide sequence ID" value="NZ_JACXZA010000009.1"/>
</dbReference>
<comment type="similarity">
    <text evidence="1">Belongs to the PhzF family.</text>
</comment>
<name>A0ABR8N2W4_9BACL</name>
<sequence length="292" mass="31685">MAIINVYHYDAFSTIPNQGNPAGVVLDGEHLTEEQMLAIAEKVGFNETAFPLPSHIADLRIRFFTPGHEINLCGHATMATIYALATRGMLGDRTELTIETLAGVLPLRLHRGEKNVLRITMMQAAPQFQPFNGSLAELAQSIGIEEQDIAADMPTVYGSTGTWTLIVPVASLAACERMKPDNARFPAILQEMPRSSVHPFCLETYDSAAHMHARHFSSPFSGTIEDPVTGTASGVMGAYFAQHIRSEPTLNLVVEQGQEIGRDGRVEVTVMNGSEVTITGTAVYVGEFAVEI</sequence>
<gene>
    <name evidence="3" type="ORF">H8B09_27450</name>
</gene>
<dbReference type="PANTHER" id="PTHR13774">
    <property type="entry name" value="PHENAZINE BIOSYNTHESIS PROTEIN"/>
    <property type="match status" value="1"/>
</dbReference>
<dbReference type="Gene3D" id="3.10.310.10">
    <property type="entry name" value="Diaminopimelate Epimerase, Chain A, domain 1"/>
    <property type="match status" value="2"/>
</dbReference>
<dbReference type="InterPro" id="IPR003719">
    <property type="entry name" value="Phenazine_PhzF-like"/>
</dbReference>
<keyword evidence="2 3" id="KW-0413">Isomerase</keyword>
<accession>A0ABR8N2W4</accession>